<dbReference type="SMART" id="SM00338">
    <property type="entry name" value="BRLZ"/>
    <property type="match status" value="1"/>
</dbReference>
<organism evidence="3">
    <name type="scientific">Timspurckia oligopyrenoides</name>
    <dbReference type="NCBI Taxonomy" id="708627"/>
    <lineage>
        <taxon>Eukaryota</taxon>
        <taxon>Rhodophyta</taxon>
        <taxon>Bangiophyceae</taxon>
        <taxon>Porphyridiales</taxon>
        <taxon>Porphyridiaceae</taxon>
        <taxon>Timspurckia</taxon>
    </lineage>
</organism>
<accession>A0A7S0ZC38</accession>
<feature type="compositionally biased region" description="Polar residues" evidence="1">
    <location>
        <begin position="7"/>
        <end position="47"/>
    </location>
</feature>
<reference evidence="3" key="1">
    <citation type="submission" date="2021-01" db="EMBL/GenBank/DDBJ databases">
        <authorList>
            <person name="Corre E."/>
            <person name="Pelletier E."/>
            <person name="Niang G."/>
            <person name="Scheremetjew M."/>
            <person name="Finn R."/>
            <person name="Kale V."/>
            <person name="Holt S."/>
            <person name="Cochrane G."/>
            <person name="Meng A."/>
            <person name="Brown T."/>
            <person name="Cohen L."/>
        </authorList>
    </citation>
    <scope>NUCLEOTIDE SEQUENCE</scope>
    <source>
        <strain evidence="3">CCMP3278</strain>
    </source>
</reference>
<dbReference type="SUPFAM" id="SSF57959">
    <property type="entry name" value="Leucine zipper domain"/>
    <property type="match status" value="1"/>
</dbReference>
<dbReference type="PROSITE" id="PS50217">
    <property type="entry name" value="BZIP"/>
    <property type="match status" value="1"/>
</dbReference>
<dbReference type="InterPro" id="IPR004827">
    <property type="entry name" value="bZIP"/>
</dbReference>
<feature type="region of interest" description="Disordered" evidence="1">
    <location>
        <begin position="1"/>
        <end position="47"/>
    </location>
</feature>
<proteinExistence type="predicted"/>
<dbReference type="Pfam" id="PF07716">
    <property type="entry name" value="bZIP_2"/>
    <property type="match status" value="1"/>
</dbReference>
<evidence type="ECO:0000259" key="2">
    <source>
        <dbReference type="PROSITE" id="PS50217"/>
    </source>
</evidence>
<feature type="compositionally biased region" description="Basic and acidic residues" evidence="1">
    <location>
        <begin position="255"/>
        <end position="269"/>
    </location>
</feature>
<dbReference type="EMBL" id="HBFP01002216">
    <property type="protein sequence ID" value="CAD8817216.1"/>
    <property type="molecule type" value="Transcribed_RNA"/>
</dbReference>
<sequence>MKEEATFTRNPPATAAQSQPDVASQTHTQPHSSDVPSTANGSVRLSSMDQFVLHPQPFHYGDGPPLNSISPRLTNQIPSTIQPPQRSSLEFLLNAANSKTSQAESNLPSMILPTIPLGDNYQLQQINTQHPKTPRTPSTVNQKPPVPSALTAGVHGEDQRMSGSGTHLLSVSVPGASAKARANVSPTLSTPYSSSALLSKKPLLAAGSASSGAGGSIVHVPQQLPMFSSFPVAVQEELQRNSIFRVAHGMPALGAKHDRATSSADHAERTAGTSGERSERSTADGNESMDSRKRRRKQRNRESAQRSRNKKKSRSRLMEQLIFVLTSEVHELRTLLHNIHNTRNSRTYDDESSQLVALDEILNTANLIPSFLTRIQGSEGNQNDAQDIVLHCVRSCAGSTQLERRASS</sequence>
<name>A0A7S0ZC38_9RHOD</name>
<evidence type="ECO:0000256" key="1">
    <source>
        <dbReference type="SAM" id="MobiDB-lite"/>
    </source>
</evidence>
<dbReference type="PROSITE" id="PS00036">
    <property type="entry name" value="BZIP_BASIC"/>
    <property type="match status" value="1"/>
</dbReference>
<dbReference type="AlphaFoldDB" id="A0A7S0ZC38"/>
<feature type="region of interest" description="Disordered" evidence="1">
    <location>
        <begin position="255"/>
        <end position="314"/>
    </location>
</feature>
<protein>
    <recommendedName>
        <fullName evidence="2">BZIP domain-containing protein</fullName>
    </recommendedName>
</protein>
<dbReference type="InterPro" id="IPR046347">
    <property type="entry name" value="bZIP_sf"/>
</dbReference>
<feature type="domain" description="BZIP" evidence="2">
    <location>
        <begin position="290"/>
        <end position="339"/>
    </location>
</feature>
<gene>
    <name evidence="3" type="ORF">TOLI1172_LOCUS1604</name>
</gene>
<evidence type="ECO:0000313" key="3">
    <source>
        <dbReference type="EMBL" id="CAD8817216.1"/>
    </source>
</evidence>
<dbReference type="GO" id="GO:0003700">
    <property type="term" value="F:DNA-binding transcription factor activity"/>
    <property type="evidence" value="ECO:0007669"/>
    <property type="project" value="InterPro"/>
</dbReference>
<dbReference type="CDD" id="cd14686">
    <property type="entry name" value="bZIP"/>
    <property type="match status" value="1"/>
</dbReference>
<dbReference type="Gene3D" id="1.20.5.170">
    <property type="match status" value="1"/>
</dbReference>